<feature type="disulfide bond" evidence="12">
    <location>
        <begin position="758"/>
        <end position="767"/>
    </location>
</feature>
<dbReference type="Proteomes" id="UP000499080">
    <property type="component" value="Unassembled WGS sequence"/>
</dbReference>
<keyword evidence="3" id="KW-0254">Endocytosis</keyword>
<dbReference type="Gene3D" id="2.120.10.30">
    <property type="entry name" value="TolB, C-terminal domain"/>
    <property type="match status" value="1"/>
</dbReference>
<dbReference type="SMART" id="SM00192">
    <property type="entry name" value="LDLa"/>
    <property type="match status" value="7"/>
</dbReference>
<evidence type="ECO:0000313" key="17">
    <source>
        <dbReference type="EMBL" id="GBM68834.1"/>
    </source>
</evidence>
<dbReference type="PANTHER" id="PTHR22722:SF14">
    <property type="entry name" value="MEGALIN, ISOFORM A"/>
    <property type="match status" value="1"/>
</dbReference>
<dbReference type="PROSITE" id="PS50068">
    <property type="entry name" value="LDLRA_2"/>
    <property type="match status" value="7"/>
</dbReference>
<keyword evidence="10 17" id="KW-0675">Receptor</keyword>
<dbReference type="PROSITE" id="PS01186">
    <property type="entry name" value="EGF_2"/>
    <property type="match status" value="1"/>
</dbReference>
<dbReference type="GO" id="GO:0005509">
    <property type="term" value="F:calcium ion binding"/>
    <property type="evidence" value="ECO:0007669"/>
    <property type="project" value="InterPro"/>
</dbReference>
<feature type="disulfide bond" evidence="13">
    <location>
        <begin position="192"/>
        <end position="204"/>
    </location>
</feature>
<evidence type="ECO:0000259" key="16">
    <source>
        <dbReference type="PROSITE" id="PS50026"/>
    </source>
</evidence>
<keyword evidence="8 15" id="KW-0472">Membrane</keyword>
<evidence type="ECO:0000256" key="1">
    <source>
        <dbReference type="ARBA" id="ARBA00004167"/>
    </source>
</evidence>
<dbReference type="FunFam" id="4.10.400.10:FF:000011">
    <property type="entry name" value="Low-density lipoprotein receptor-related protein 1"/>
    <property type="match status" value="1"/>
</dbReference>
<evidence type="ECO:0000256" key="9">
    <source>
        <dbReference type="ARBA" id="ARBA00023157"/>
    </source>
</evidence>
<dbReference type="SMART" id="SM00181">
    <property type="entry name" value="EGF"/>
    <property type="match status" value="6"/>
</dbReference>
<keyword evidence="2 12" id="KW-0245">EGF-like domain</keyword>
<feature type="transmembrane region" description="Helical" evidence="15">
    <location>
        <begin position="784"/>
        <end position="806"/>
    </location>
</feature>
<dbReference type="Gene3D" id="4.10.400.10">
    <property type="entry name" value="Low-density Lipoprotein Receptor"/>
    <property type="match status" value="7"/>
</dbReference>
<evidence type="ECO:0000256" key="4">
    <source>
        <dbReference type="ARBA" id="ARBA00022692"/>
    </source>
</evidence>
<keyword evidence="7 15" id="KW-1133">Transmembrane helix</keyword>
<reference evidence="17 18" key="1">
    <citation type="journal article" date="2019" name="Sci. Rep.">
        <title>Orb-weaving spider Araneus ventricosus genome elucidates the spidroin gene catalogue.</title>
        <authorList>
            <person name="Kono N."/>
            <person name="Nakamura H."/>
            <person name="Ohtoshi R."/>
            <person name="Moran D.A.P."/>
            <person name="Shinohara A."/>
            <person name="Yoshida Y."/>
            <person name="Fujiwara M."/>
            <person name="Mori M."/>
            <person name="Tomita M."/>
            <person name="Arakawa K."/>
        </authorList>
    </citation>
    <scope>NUCLEOTIDE SEQUENCE [LARGE SCALE GENOMIC DNA]</scope>
</reference>
<feature type="disulfide bond" evidence="13">
    <location>
        <begin position="152"/>
        <end position="170"/>
    </location>
</feature>
<comment type="caution">
    <text evidence="12">Lacks conserved residue(s) required for the propagation of feature annotation.</text>
</comment>
<evidence type="ECO:0000256" key="13">
    <source>
        <dbReference type="PROSITE-ProRule" id="PRU00124"/>
    </source>
</evidence>
<feature type="disulfide bond" evidence="13">
    <location>
        <begin position="164"/>
        <end position="179"/>
    </location>
</feature>
<dbReference type="Pfam" id="PF00058">
    <property type="entry name" value="Ldl_recept_b"/>
    <property type="match status" value="1"/>
</dbReference>
<feature type="disulfide bond" evidence="13">
    <location>
        <begin position="72"/>
        <end position="90"/>
    </location>
</feature>
<dbReference type="GO" id="GO:0042562">
    <property type="term" value="F:hormone binding"/>
    <property type="evidence" value="ECO:0007669"/>
    <property type="project" value="TreeGrafter"/>
</dbReference>
<dbReference type="GO" id="GO:0043235">
    <property type="term" value="C:receptor complex"/>
    <property type="evidence" value="ECO:0007669"/>
    <property type="project" value="TreeGrafter"/>
</dbReference>
<evidence type="ECO:0000256" key="5">
    <source>
        <dbReference type="ARBA" id="ARBA00022729"/>
    </source>
</evidence>
<feature type="domain" description="EGF-like" evidence="16">
    <location>
        <begin position="732"/>
        <end position="768"/>
    </location>
</feature>
<gene>
    <name evidence="17" type="primary">LRP2_9</name>
    <name evidence="17" type="ORF">AVEN_264426_1</name>
</gene>
<evidence type="ECO:0000256" key="8">
    <source>
        <dbReference type="ARBA" id="ARBA00023136"/>
    </source>
</evidence>
<dbReference type="EMBL" id="BGPR01002164">
    <property type="protein sequence ID" value="GBM68834.1"/>
    <property type="molecule type" value="Genomic_DNA"/>
</dbReference>
<dbReference type="InterPro" id="IPR023415">
    <property type="entry name" value="LDLR_class-A_CS"/>
</dbReference>
<dbReference type="SMART" id="SM00179">
    <property type="entry name" value="EGF_CA"/>
    <property type="match status" value="2"/>
</dbReference>
<dbReference type="InterPro" id="IPR000033">
    <property type="entry name" value="LDLR_classB_rpt"/>
</dbReference>
<dbReference type="FunFam" id="4.10.400.10:FF:000034">
    <property type="entry name" value="Low-density lipoprotein receptor-related protein 2"/>
    <property type="match status" value="2"/>
</dbReference>
<keyword evidence="11" id="KW-0325">Glycoprotein</keyword>
<accession>A0A4Y2HTR4</accession>
<feature type="disulfide bond" evidence="13">
    <location>
        <begin position="112"/>
        <end position="130"/>
    </location>
</feature>
<dbReference type="InterPro" id="IPR002172">
    <property type="entry name" value="LDrepeatLR_classA_rpt"/>
</dbReference>
<dbReference type="SUPFAM" id="SSF57424">
    <property type="entry name" value="LDL receptor-like module"/>
    <property type="match status" value="7"/>
</dbReference>
<feature type="disulfide bond" evidence="13">
    <location>
        <begin position="199"/>
        <end position="217"/>
    </location>
</feature>
<keyword evidence="4 15" id="KW-0812">Transmembrane</keyword>
<dbReference type="GO" id="GO:0006898">
    <property type="term" value="P:receptor-mediated endocytosis"/>
    <property type="evidence" value="ECO:0007669"/>
    <property type="project" value="TreeGrafter"/>
</dbReference>
<feature type="disulfide bond" evidence="13">
    <location>
        <begin position="293"/>
        <end position="308"/>
    </location>
</feature>
<evidence type="ECO:0000313" key="18">
    <source>
        <dbReference type="Proteomes" id="UP000499080"/>
    </source>
</evidence>
<evidence type="ECO:0000256" key="2">
    <source>
        <dbReference type="ARBA" id="ARBA00022536"/>
    </source>
</evidence>
<dbReference type="PROSITE" id="PS50026">
    <property type="entry name" value="EGF_3"/>
    <property type="match status" value="1"/>
</dbReference>
<evidence type="ECO:0000256" key="3">
    <source>
        <dbReference type="ARBA" id="ARBA00022583"/>
    </source>
</evidence>
<feature type="disulfide bond" evidence="13">
    <location>
        <begin position="124"/>
        <end position="139"/>
    </location>
</feature>
<dbReference type="SUPFAM" id="SSF57196">
    <property type="entry name" value="EGF/Laminin"/>
    <property type="match status" value="3"/>
</dbReference>
<feature type="disulfide bond" evidence="13">
    <location>
        <begin position="211"/>
        <end position="226"/>
    </location>
</feature>
<evidence type="ECO:0000256" key="14">
    <source>
        <dbReference type="PROSITE-ProRule" id="PRU00461"/>
    </source>
</evidence>
<dbReference type="SUPFAM" id="SSF63825">
    <property type="entry name" value="YWTD domain"/>
    <property type="match status" value="1"/>
</dbReference>
<dbReference type="GO" id="GO:0016324">
    <property type="term" value="C:apical plasma membrane"/>
    <property type="evidence" value="ECO:0007669"/>
    <property type="project" value="TreeGrafter"/>
</dbReference>
<feature type="disulfide bond" evidence="13">
    <location>
        <begin position="65"/>
        <end position="77"/>
    </location>
</feature>
<keyword evidence="5" id="KW-0732">Signal</keyword>
<dbReference type="InterPro" id="IPR000742">
    <property type="entry name" value="EGF"/>
</dbReference>
<keyword evidence="18" id="KW-1185">Reference proteome</keyword>
<dbReference type="OrthoDB" id="8831087at2759"/>
<feature type="disulfide bond" evidence="13">
    <location>
        <begin position="253"/>
        <end position="268"/>
    </location>
</feature>
<evidence type="ECO:0000256" key="10">
    <source>
        <dbReference type="ARBA" id="ARBA00023170"/>
    </source>
</evidence>
<evidence type="ECO:0000256" key="11">
    <source>
        <dbReference type="ARBA" id="ARBA00023180"/>
    </source>
</evidence>
<dbReference type="SMART" id="SM00135">
    <property type="entry name" value="LY"/>
    <property type="match status" value="5"/>
</dbReference>
<dbReference type="AlphaFoldDB" id="A0A4Y2HTR4"/>
<dbReference type="InterPro" id="IPR001881">
    <property type="entry name" value="EGF-like_Ca-bd_dom"/>
</dbReference>
<comment type="subcellular location">
    <subcellularLocation>
        <location evidence="1">Membrane</location>
        <topology evidence="1">Single-pass membrane protein</topology>
    </subcellularLocation>
</comment>
<comment type="caution">
    <text evidence="17">The sequence shown here is derived from an EMBL/GenBank/DDBJ whole genome shotgun (WGS) entry which is preliminary data.</text>
</comment>
<evidence type="ECO:0000256" key="12">
    <source>
        <dbReference type="PROSITE-ProRule" id="PRU00076"/>
    </source>
</evidence>
<dbReference type="PANTHER" id="PTHR22722">
    <property type="entry name" value="LOW-DENSITY LIPOPROTEIN RECEPTOR-RELATED PROTEIN 2-RELATED"/>
    <property type="match status" value="1"/>
</dbReference>
<dbReference type="PRINTS" id="PR00261">
    <property type="entry name" value="LDLRECEPTOR"/>
</dbReference>
<dbReference type="Gene3D" id="2.10.25.10">
    <property type="entry name" value="Laminin"/>
    <property type="match status" value="3"/>
</dbReference>
<evidence type="ECO:0000256" key="6">
    <source>
        <dbReference type="ARBA" id="ARBA00022737"/>
    </source>
</evidence>
<dbReference type="Pfam" id="PF14670">
    <property type="entry name" value="FXa_inhibition"/>
    <property type="match status" value="2"/>
</dbReference>
<keyword evidence="17" id="KW-0449">Lipoprotein</keyword>
<keyword evidence="6" id="KW-0677">Repeat</keyword>
<name>A0A4Y2HTR4_ARAVE</name>
<keyword evidence="9 12" id="KW-1015">Disulfide bond</keyword>
<evidence type="ECO:0000256" key="7">
    <source>
        <dbReference type="ARBA" id="ARBA00022989"/>
    </source>
</evidence>
<organism evidence="17 18">
    <name type="scientific">Araneus ventricosus</name>
    <name type="common">Orbweaver spider</name>
    <name type="synonym">Epeira ventricosa</name>
    <dbReference type="NCBI Taxonomy" id="182803"/>
    <lineage>
        <taxon>Eukaryota</taxon>
        <taxon>Metazoa</taxon>
        <taxon>Ecdysozoa</taxon>
        <taxon>Arthropoda</taxon>
        <taxon>Chelicerata</taxon>
        <taxon>Arachnida</taxon>
        <taxon>Araneae</taxon>
        <taxon>Araneomorphae</taxon>
        <taxon>Entelegynae</taxon>
        <taxon>Araneoidea</taxon>
        <taxon>Araneidae</taxon>
        <taxon>Araneus</taxon>
    </lineage>
</organism>
<dbReference type="Pfam" id="PF00057">
    <property type="entry name" value="Ldl_recept_a"/>
    <property type="match status" value="6"/>
</dbReference>
<feature type="disulfide bond" evidence="13">
    <location>
        <begin position="281"/>
        <end position="299"/>
    </location>
</feature>
<dbReference type="InterPro" id="IPR036055">
    <property type="entry name" value="LDL_receptor-like_sf"/>
</dbReference>
<dbReference type="PROSITE" id="PS00022">
    <property type="entry name" value="EGF_1"/>
    <property type="match status" value="1"/>
</dbReference>
<feature type="disulfide bond" evidence="13">
    <location>
        <begin position="105"/>
        <end position="117"/>
    </location>
</feature>
<feature type="disulfide bond" evidence="13">
    <location>
        <begin position="274"/>
        <end position="286"/>
    </location>
</feature>
<feature type="repeat" description="LDL-receptor class B" evidence="14">
    <location>
        <begin position="603"/>
        <end position="644"/>
    </location>
</feature>
<dbReference type="InterPro" id="IPR051221">
    <property type="entry name" value="LDLR-related"/>
</dbReference>
<dbReference type="PROSITE" id="PS51120">
    <property type="entry name" value="LDLRB"/>
    <property type="match status" value="1"/>
</dbReference>
<feature type="disulfide bond" evidence="13">
    <location>
        <begin position="84"/>
        <end position="99"/>
    </location>
</feature>
<proteinExistence type="predicted"/>
<protein>
    <submittedName>
        <fullName evidence="17">Low-density lipoprotein receptor-related protein 2</fullName>
    </submittedName>
</protein>
<dbReference type="PROSITE" id="PS01209">
    <property type="entry name" value="LDLRA_1"/>
    <property type="match status" value="3"/>
</dbReference>
<sequence length="852" mass="93680">MDLMHVTSHPPTRDLPEAAIELCSTIQPACSQNCRQTSEGPECYCSEGFTLSKDGKTCEEAVQKCSNDDFNCSNGRCILSSWKCDGRDDCGDNSDEMGCPPLKNCSSKQMACLNGECIPTLWRCDGENDCKDGSDEVDCHATTCNPETQLRCDHGQCIPISWACDGATDCVDSTDERNCSEYSENLTTPKACGSGKFQCKDGLCVEQAMVCDSRKDCEDGSDEMNCTQANTTCKEGRYACKDGITCIYVHEVCDGYKDCLHGEDEANCKAVKKCPNDDFDCSNGRCLLSSSKCDGTDDCGDNSDEIGCPCDGYTCLVSGECISWSRVCDGKHDCDDFMDEGSLCTSSCGGGNGSCAHKCQKTPQGSKCSCHEGYVLSEDGVSCLNECDTPGRCSQFCNRAKDDFKCSCAEGYVLETDNRTCKAAGGEAYLAYLVKDGIRGLSLDNHSRRVYISRNFVSVIGMGYDAAERTFFLADRKEKTINSYSADSAQFEVLMATQQEPLLLRMDWMTKNIYYTTDEGSIVCCNRNGSYCSSVVTNVSTRISGFDISPAFGFIFWSVSRHHDLESVSGVIERANMDGSFREVIVSDHLFLPTVIVVDPVLEEIYWCDSVLGVIESADFNGFRRRKVVEHLQYPISITVFEDYIYWADGATNSLSRCDKLSGKIQETLLRETTPLNSLLIVHKAAQIQGENRCSSNNCLHICLPTGTSFVCRCDDRNLTDTPSCELHSSSVNQSCPEEYCPEKILCVVDGDRFVCKCPPHSAGERCEKSLQRTGNSSNEPHPVWIVCAVLVVVCVCLLVTSVLIYRRYRTSTEMLFGSKVQYLNTGSAQGSCEAAEKVGRHENEYEAVVIT</sequence>
<dbReference type="InterPro" id="IPR011042">
    <property type="entry name" value="6-blade_b-propeller_TolB-like"/>
</dbReference>
<evidence type="ECO:0000256" key="15">
    <source>
        <dbReference type="SAM" id="Phobius"/>
    </source>
</evidence>
<dbReference type="CDD" id="cd00112">
    <property type="entry name" value="LDLa"/>
    <property type="match status" value="7"/>
</dbReference>